<gene>
    <name evidence="1" type="ORF">GCM10025862_29580</name>
</gene>
<protein>
    <submittedName>
        <fullName evidence="1">Uncharacterized protein</fullName>
    </submittedName>
</protein>
<dbReference type="Proteomes" id="UP001157109">
    <property type="component" value="Unassembled WGS sequence"/>
</dbReference>
<dbReference type="EMBL" id="BSUJ01000001">
    <property type="protein sequence ID" value="GMA20937.1"/>
    <property type="molecule type" value="Genomic_DNA"/>
</dbReference>
<name>A0ABQ6HRF5_9MICO</name>
<evidence type="ECO:0000313" key="1">
    <source>
        <dbReference type="EMBL" id="GMA20937.1"/>
    </source>
</evidence>
<accession>A0ABQ6HRF5</accession>
<evidence type="ECO:0000313" key="2">
    <source>
        <dbReference type="Proteomes" id="UP001157109"/>
    </source>
</evidence>
<dbReference type="RefSeq" id="WP_241441278.1">
    <property type="nucleotide sequence ID" value="NZ_BSUJ01000001.1"/>
</dbReference>
<reference evidence="2" key="1">
    <citation type="journal article" date="2019" name="Int. J. Syst. Evol. Microbiol.">
        <title>The Global Catalogue of Microorganisms (GCM) 10K type strain sequencing project: providing services to taxonomists for standard genome sequencing and annotation.</title>
        <authorList>
            <consortium name="The Broad Institute Genomics Platform"/>
            <consortium name="The Broad Institute Genome Sequencing Center for Infectious Disease"/>
            <person name="Wu L."/>
            <person name="Ma J."/>
        </authorList>
    </citation>
    <scope>NUCLEOTIDE SEQUENCE [LARGE SCALE GENOMIC DNA]</scope>
    <source>
        <strain evidence="2">NBRC 105830</strain>
    </source>
</reference>
<proteinExistence type="predicted"/>
<organism evidence="1 2">
    <name type="scientific">Arsenicicoccus piscis</name>
    <dbReference type="NCBI Taxonomy" id="673954"/>
    <lineage>
        <taxon>Bacteria</taxon>
        <taxon>Bacillati</taxon>
        <taxon>Actinomycetota</taxon>
        <taxon>Actinomycetes</taxon>
        <taxon>Micrococcales</taxon>
        <taxon>Intrasporangiaceae</taxon>
        <taxon>Arsenicicoccus</taxon>
    </lineage>
</organism>
<keyword evidence="2" id="KW-1185">Reference proteome</keyword>
<comment type="caution">
    <text evidence="1">The sequence shown here is derived from an EMBL/GenBank/DDBJ whole genome shotgun (WGS) entry which is preliminary data.</text>
</comment>
<sequence>MIDPAPGFTAQVLLETEAPQREALAAWLTERLGDAATVTVRGDAVVVRIGGGDSIGGDDGNHGAPEVVVRPVDAPVAGDGPASTVHPVFWRGDTTPVSRHRSHVEVSTEGSDPRAARLALGYPLGSIAAIPGAVAVHDPAAGATWPAEVYADLLHTCLAQELVPGALWASVWLDRPEPGRPVSGRTVGLTALGHPELVVVDSDAGVQPVYEVLSRLVDAVAAGATLPRGRTVPVGERRVQVSPGPDPAGALRVALEQ</sequence>